<sequence length="46" mass="5572">MAFLENIKTRAIICRNIKKTKRVFFENNLSKNPIQIYSRKKLKLFN</sequence>
<reference evidence="1" key="1">
    <citation type="submission" date="2010-06" db="EMBL/GenBank/DDBJ databases">
        <authorList>
            <person name="Muzny D."/>
            <person name="Qin X."/>
            <person name="Buhay C."/>
            <person name="Dugan-Rocha S."/>
            <person name="Ding Y."/>
            <person name="Chen G."/>
            <person name="Hawes A."/>
            <person name="Holder M."/>
            <person name="Jhangiani S."/>
            <person name="Johnson A."/>
            <person name="Khan Z."/>
            <person name="Li Z."/>
            <person name="Liu W."/>
            <person name="Liu X."/>
            <person name="Perez L."/>
            <person name="Shen H."/>
            <person name="Wang Q."/>
            <person name="Watt J."/>
            <person name="Xi L."/>
            <person name="Xin Y."/>
            <person name="Zhou J."/>
            <person name="Deng J."/>
            <person name="Jiang H."/>
            <person name="Liu Y."/>
            <person name="Qu J."/>
            <person name="Song X.-Z."/>
            <person name="Zhang L."/>
            <person name="Villasana D."/>
            <person name="Johnson A."/>
            <person name="Liu J."/>
            <person name="Liyanage D."/>
            <person name="Lorensuhewa L."/>
            <person name="Robinson T."/>
            <person name="Song A."/>
            <person name="Song B.-B."/>
            <person name="Dinh H."/>
            <person name="Thornton R."/>
            <person name="Coyle M."/>
            <person name="Francisco L."/>
            <person name="Jackson L."/>
            <person name="Javaid M."/>
            <person name="Korchina V."/>
            <person name="Kovar C."/>
            <person name="Mata R."/>
            <person name="Mathew T."/>
            <person name="Ngo R."/>
            <person name="Nguyen L."/>
            <person name="Nguyen N."/>
            <person name="Okwuonu G."/>
            <person name="Ongeri F."/>
            <person name="Pham C."/>
            <person name="Simmons D."/>
            <person name="Wilczek-Boney K."/>
            <person name="Hale W."/>
            <person name="Jakkamsetti A."/>
            <person name="Pham P."/>
            <person name="Ruth R."/>
            <person name="San Lucas F."/>
            <person name="Warren J."/>
            <person name="Zhang J."/>
            <person name="Zhao Z."/>
            <person name="Zhou C."/>
            <person name="Zhu D."/>
            <person name="Lee S."/>
            <person name="Bess C."/>
            <person name="Blankenburg K."/>
            <person name="Forbes L."/>
            <person name="Fu Q."/>
            <person name="Gubbala S."/>
            <person name="Hirani K."/>
            <person name="Jayaseelan J.C."/>
            <person name="Lara F."/>
            <person name="Munidasa M."/>
            <person name="Palculict T."/>
            <person name="Patil S."/>
            <person name="Pu L.-L."/>
            <person name="Saada N."/>
            <person name="Tang L."/>
            <person name="Weissenberger G."/>
            <person name="Zhu Y."/>
            <person name="Hemphill L."/>
            <person name="Shang Y."/>
            <person name="Youmans B."/>
            <person name="Ayvaz T."/>
            <person name="Ross M."/>
            <person name="Santibanez J."/>
            <person name="Aqrawi P."/>
            <person name="Gross S."/>
            <person name="Joshi V."/>
            <person name="Fowler G."/>
            <person name="Nazareth L."/>
            <person name="Reid J."/>
            <person name="Worley K."/>
            <person name="Petrosino J."/>
            <person name="Highlander S."/>
            <person name="Gibbs R."/>
        </authorList>
    </citation>
    <scope>NUCLEOTIDE SEQUENCE [LARGE SCALE GENOMIC DNA]</scope>
    <source>
        <strain evidence="1">ATCC 35910</strain>
    </source>
</reference>
<protein>
    <submittedName>
        <fullName evidence="1">Uncharacterized protein</fullName>
    </submittedName>
</protein>
<proteinExistence type="predicted"/>
<dbReference type="Proteomes" id="UP000002969">
    <property type="component" value="Unassembled WGS sequence"/>
</dbReference>
<gene>
    <name evidence="1" type="ORF">HMPREF0204_10456</name>
</gene>
<evidence type="ECO:0000313" key="2">
    <source>
        <dbReference type="Proteomes" id="UP000002969"/>
    </source>
</evidence>
<evidence type="ECO:0000313" key="1">
    <source>
        <dbReference type="EMBL" id="EFK37683.1"/>
    </source>
</evidence>
<organism evidence="1 2">
    <name type="scientific">Chryseobacterium gleum ATCC 35910</name>
    <dbReference type="NCBI Taxonomy" id="525257"/>
    <lineage>
        <taxon>Bacteria</taxon>
        <taxon>Pseudomonadati</taxon>
        <taxon>Bacteroidota</taxon>
        <taxon>Flavobacteriia</taxon>
        <taxon>Flavobacteriales</taxon>
        <taxon>Weeksellaceae</taxon>
        <taxon>Chryseobacterium group</taxon>
        <taxon>Chryseobacterium</taxon>
    </lineage>
</organism>
<accession>A0ABN0AXA1</accession>
<name>A0ABN0AXA1_CHRGE</name>
<comment type="caution">
    <text evidence="1">The sequence shown here is derived from an EMBL/GenBank/DDBJ whole genome shotgun (WGS) entry which is preliminary data.</text>
</comment>
<dbReference type="EMBL" id="ACKQ02000002">
    <property type="protein sequence ID" value="EFK37683.1"/>
    <property type="molecule type" value="Genomic_DNA"/>
</dbReference>
<keyword evidence="2" id="KW-1185">Reference proteome</keyword>